<protein>
    <submittedName>
        <fullName evidence="2">Uncharacterized protein</fullName>
    </submittedName>
</protein>
<feature type="compositionally biased region" description="Low complexity" evidence="1">
    <location>
        <begin position="29"/>
        <end position="45"/>
    </location>
</feature>
<feature type="compositionally biased region" description="Basic residues" evidence="1">
    <location>
        <begin position="19"/>
        <end position="28"/>
    </location>
</feature>
<accession>A0A6A6RL75</accession>
<name>A0A6A6RL75_9PLEO</name>
<evidence type="ECO:0000256" key="1">
    <source>
        <dbReference type="SAM" id="MobiDB-lite"/>
    </source>
</evidence>
<gene>
    <name evidence="2" type="ORF">P280DRAFT_169800</name>
</gene>
<evidence type="ECO:0000313" key="2">
    <source>
        <dbReference type="EMBL" id="KAF2635733.1"/>
    </source>
</evidence>
<keyword evidence="3" id="KW-1185">Reference proteome</keyword>
<dbReference type="AlphaFoldDB" id="A0A6A6RL75"/>
<feature type="compositionally biased region" description="Basic and acidic residues" evidence="1">
    <location>
        <begin position="75"/>
        <end position="87"/>
    </location>
</feature>
<proteinExistence type="predicted"/>
<feature type="region of interest" description="Disordered" evidence="1">
    <location>
        <begin position="14"/>
        <end position="95"/>
    </location>
</feature>
<dbReference type="EMBL" id="MU006804">
    <property type="protein sequence ID" value="KAF2635733.1"/>
    <property type="molecule type" value="Genomic_DNA"/>
</dbReference>
<evidence type="ECO:0000313" key="3">
    <source>
        <dbReference type="Proteomes" id="UP000799753"/>
    </source>
</evidence>
<dbReference type="Proteomes" id="UP000799753">
    <property type="component" value="Unassembled WGS sequence"/>
</dbReference>
<reference evidence="2" key="1">
    <citation type="journal article" date="2020" name="Stud. Mycol.">
        <title>101 Dothideomycetes genomes: a test case for predicting lifestyles and emergence of pathogens.</title>
        <authorList>
            <person name="Haridas S."/>
            <person name="Albert R."/>
            <person name="Binder M."/>
            <person name="Bloem J."/>
            <person name="Labutti K."/>
            <person name="Salamov A."/>
            <person name="Andreopoulos B."/>
            <person name="Baker S."/>
            <person name="Barry K."/>
            <person name="Bills G."/>
            <person name="Bluhm B."/>
            <person name="Cannon C."/>
            <person name="Castanera R."/>
            <person name="Culley D."/>
            <person name="Daum C."/>
            <person name="Ezra D."/>
            <person name="Gonzalez J."/>
            <person name="Henrissat B."/>
            <person name="Kuo A."/>
            <person name="Liang C."/>
            <person name="Lipzen A."/>
            <person name="Lutzoni F."/>
            <person name="Magnuson J."/>
            <person name="Mondo S."/>
            <person name="Nolan M."/>
            <person name="Ohm R."/>
            <person name="Pangilinan J."/>
            <person name="Park H.-J."/>
            <person name="Ramirez L."/>
            <person name="Alfaro M."/>
            <person name="Sun H."/>
            <person name="Tritt A."/>
            <person name="Yoshinaga Y."/>
            <person name="Zwiers L.-H."/>
            <person name="Turgeon B."/>
            <person name="Goodwin S."/>
            <person name="Spatafora J."/>
            <person name="Crous P."/>
            <person name="Grigoriev I."/>
        </authorList>
    </citation>
    <scope>NUCLEOTIDE SEQUENCE</scope>
    <source>
        <strain evidence="2">CBS 473.64</strain>
    </source>
</reference>
<sequence>MFKPLVEAKVAFGQGASKNAKRRMRRAALKSAALNTSASNSLTTSPVGIGPADGPNDGSVLDQPELKLSLSDTPIDQKSEELVHGPEEEQTGWSMTEAKEQKAPMPTPPTTAPNPVVNQPIDDIFQMCQTQRRELLQGPQITIHMGTTTISKISKRFAMAASPILNAHFTSHPTSLTFTIANNYLAPHAVKALLKTWPEHGVNRFQTPDFMVTNTVDDIPILRAAYLLGMQRYTRTMRLRWVKYLKRSLPTYEEIDAVMACSSGEMDPLRWNMVNRLVHLRYTGRIPDGEVFERFVGERPVLRADMERADLFFKNKALKEGGEGA</sequence>
<organism evidence="2 3">
    <name type="scientific">Massarina eburnea CBS 473.64</name>
    <dbReference type="NCBI Taxonomy" id="1395130"/>
    <lineage>
        <taxon>Eukaryota</taxon>
        <taxon>Fungi</taxon>
        <taxon>Dikarya</taxon>
        <taxon>Ascomycota</taxon>
        <taxon>Pezizomycotina</taxon>
        <taxon>Dothideomycetes</taxon>
        <taxon>Pleosporomycetidae</taxon>
        <taxon>Pleosporales</taxon>
        <taxon>Massarineae</taxon>
        <taxon>Massarinaceae</taxon>
        <taxon>Massarina</taxon>
    </lineage>
</organism>
<dbReference type="OrthoDB" id="3801338at2759"/>